<accession>A0A0L8K9Q9</accession>
<feature type="transmembrane region" description="Helical" evidence="1">
    <location>
        <begin position="102"/>
        <end position="124"/>
    </location>
</feature>
<sequence length="140" mass="14733">WPNVDEDAYRDMADALREFADDLADDGQLANNHMERLLSSGHGEAMDALNAHWTKVKGKHFKDMVSAARTIADALDMAAGAIEVMKGKALVELGVLAGQTGLAMALIPVTGGLSALLGAGAIAFTKKQLLKLITAAMEEA</sequence>
<evidence type="ECO:0000313" key="3">
    <source>
        <dbReference type="EMBL" id="KOG22524.1"/>
    </source>
</evidence>
<evidence type="ECO:0000256" key="1">
    <source>
        <dbReference type="SAM" id="Phobius"/>
    </source>
</evidence>
<protein>
    <recommendedName>
        <fullName evidence="2">Outer membrane channel protein CpnT-like N-terminal domain-containing protein</fullName>
    </recommendedName>
</protein>
<dbReference type="EMBL" id="LGUP01000243">
    <property type="protein sequence ID" value="KOG22524.1"/>
    <property type="molecule type" value="Genomic_DNA"/>
</dbReference>
<proteinExistence type="predicted"/>
<dbReference type="RefSeq" id="WP_159391610.1">
    <property type="nucleotide sequence ID" value="NZ_LGUP01000243.1"/>
</dbReference>
<dbReference type="Gene3D" id="1.10.287.1060">
    <property type="entry name" value="ESAT-6-like"/>
    <property type="match status" value="1"/>
</dbReference>
<feature type="domain" description="Outer membrane channel protein CpnT-like N-terminal" evidence="2">
    <location>
        <begin position="1"/>
        <end position="113"/>
    </location>
</feature>
<dbReference type="AlphaFoldDB" id="A0A0L8K9Q9"/>
<evidence type="ECO:0000259" key="2">
    <source>
        <dbReference type="Pfam" id="PF25547"/>
    </source>
</evidence>
<comment type="caution">
    <text evidence="3">The sequence shown here is derived from an EMBL/GenBank/DDBJ whole genome shotgun (WGS) entry which is preliminary data.</text>
</comment>
<keyword evidence="1" id="KW-0472">Membrane</keyword>
<organism evidence="3 4">
    <name type="scientific">Streptomyces viridochromogenes</name>
    <dbReference type="NCBI Taxonomy" id="1938"/>
    <lineage>
        <taxon>Bacteria</taxon>
        <taxon>Bacillati</taxon>
        <taxon>Actinomycetota</taxon>
        <taxon>Actinomycetes</taxon>
        <taxon>Kitasatosporales</taxon>
        <taxon>Streptomycetaceae</taxon>
        <taxon>Streptomyces</taxon>
    </lineage>
</organism>
<dbReference type="PATRIC" id="fig|1938.6.peg.4718"/>
<name>A0A0L8K9Q9_STRVR</name>
<dbReference type="Pfam" id="PF25547">
    <property type="entry name" value="WXG100_2"/>
    <property type="match status" value="1"/>
</dbReference>
<feature type="non-terminal residue" evidence="3">
    <location>
        <position position="1"/>
    </location>
</feature>
<evidence type="ECO:0000313" key="4">
    <source>
        <dbReference type="Proteomes" id="UP000037023"/>
    </source>
</evidence>
<feature type="non-terminal residue" evidence="3">
    <location>
        <position position="140"/>
    </location>
</feature>
<dbReference type="Proteomes" id="UP000037023">
    <property type="component" value="Unassembled WGS sequence"/>
</dbReference>
<dbReference type="OrthoDB" id="9111418at2"/>
<dbReference type="InterPro" id="IPR057746">
    <property type="entry name" value="CpnT-like_N"/>
</dbReference>
<reference evidence="3 4" key="1">
    <citation type="submission" date="2015-06" db="EMBL/GenBank/DDBJ databases">
        <authorList>
            <person name="Hoefler B.C."/>
            <person name="Straight P.D."/>
        </authorList>
    </citation>
    <scope>NUCLEOTIDE SEQUENCE [LARGE SCALE GENOMIC DNA]</scope>
    <source>
        <strain evidence="3 4">NRRL 3427</strain>
    </source>
</reference>
<keyword evidence="1" id="KW-1133">Transmembrane helix</keyword>
<gene>
    <name evidence="3" type="ORF">ADK34_21880</name>
</gene>
<keyword evidence="1" id="KW-0812">Transmembrane</keyword>